<comment type="caution">
    <text evidence="1">The sequence shown here is derived from an EMBL/GenBank/DDBJ whole genome shotgun (WGS) entry which is preliminary data.</text>
</comment>
<protein>
    <submittedName>
        <fullName evidence="1">DNA-binding protein</fullName>
    </submittedName>
</protein>
<evidence type="ECO:0000313" key="1">
    <source>
        <dbReference type="EMBL" id="MCU4395855.1"/>
    </source>
</evidence>
<name>A0AAW5R687_ACIJU</name>
<dbReference type="Proteomes" id="UP001208534">
    <property type="component" value="Unassembled WGS sequence"/>
</dbReference>
<sequence>MARLTKLDQMTSEEKAAEAIKYWAAPKDATFTPEVLAIVYKKSLSWFQLKRCAGGGIPFSKEGRTILYKKQDAIDYFSKQFHESTSSAAYI</sequence>
<dbReference type="AlphaFoldDB" id="A0AAW5R687"/>
<gene>
    <name evidence="1" type="ORF">KTH64_02475</name>
</gene>
<evidence type="ECO:0000313" key="2">
    <source>
        <dbReference type="Proteomes" id="UP001208534"/>
    </source>
</evidence>
<proteinExistence type="predicted"/>
<organism evidence="1 2">
    <name type="scientific">Acinetobacter junii</name>
    <dbReference type="NCBI Taxonomy" id="40215"/>
    <lineage>
        <taxon>Bacteria</taxon>
        <taxon>Pseudomonadati</taxon>
        <taxon>Pseudomonadota</taxon>
        <taxon>Gammaproteobacteria</taxon>
        <taxon>Moraxellales</taxon>
        <taxon>Moraxellaceae</taxon>
        <taxon>Acinetobacter</taxon>
    </lineage>
</organism>
<accession>A0AAW5R687</accession>
<dbReference type="EMBL" id="JAHPRE010000006">
    <property type="protein sequence ID" value="MCU4395855.1"/>
    <property type="molecule type" value="Genomic_DNA"/>
</dbReference>
<dbReference type="GeneID" id="92835036"/>
<dbReference type="GO" id="GO:0003677">
    <property type="term" value="F:DNA binding"/>
    <property type="evidence" value="ECO:0007669"/>
    <property type="project" value="UniProtKB-KW"/>
</dbReference>
<reference evidence="1" key="1">
    <citation type="submission" date="2021-06" db="EMBL/GenBank/DDBJ databases">
        <title>Propagation of a rapidly emergent carbapenem-resistant Acinetobacter baumannii lineage by various extra-hospital transmission networks.</title>
        <authorList>
            <person name="Calix J."/>
        </authorList>
    </citation>
    <scope>NUCLEOTIDE SEQUENCE</scope>
    <source>
        <strain evidence="1">WU_MDCI_Aw63</strain>
    </source>
</reference>
<keyword evidence="1" id="KW-0238">DNA-binding</keyword>
<dbReference type="RefSeq" id="WP_004661643.1">
    <property type="nucleotide sequence ID" value="NZ_JAHNFA010000006.1"/>
</dbReference>